<evidence type="ECO:0000259" key="2">
    <source>
        <dbReference type="PROSITE" id="PS51832"/>
    </source>
</evidence>
<dbReference type="PROSITE" id="PS51832">
    <property type="entry name" value="HD_GYP"/>
    <property type="match status" value="1"/>
</dbReference>
<dbReference type="InterPro" id="IPR003607">
    <property type="entry name" value="HD/PDEase_dom"/>
</dbReference>
<organism evidence="3 4">
    <name type="scientific">Acetobacterium wieringae</name>
    <dbReference type="NCBI Taxonomy" id="52694"/>
    <lineage>
        <taxon>Bacteria</taxon>
        <taxon>Bacillati</taxon>
        <taxon>Bacillota</taxon>
        <taxon>Clostridia</taxon>
        <taxon>Eubacteriales</taxon>
        <taxon>Eubacteriaceae</taxon>
        <taxon>Acetobacterium</taxon>
    </lineage>
</organism>
<dbReference type="SMART" id="SM00471">
    <property type="entry name" value="HDc"/>
    <property type="match status" value="1"/>
</dbReference>
<sequence length="756" mass="88434">MSSGQVYLFSNDHRAAYEMFPMPLGIFQYINGKVVTLLVSDGLCNFIGEERSQLIDHFNNNMFGNVHPDDAEMLARLGYRFATKQDSYDITYRTKLYGQNEYRYVHAVGQFRLMEDGTNLAFIEYLDITDSEQILIQTLQEFESPKTRFFDENMGAMVVVSRKEKQLLYFNKAVCRMLPPKINYDSGMTFQQYFYSDFPNSMKKIFDMVDIGPKVIEEPNTHRNLEVNVISSSWNDKPAYTIYFYEYQTGDSEINQDNMLRHKRVAFNNIMFTGSTNKLPFYQNGYRGFRVWNFTQNEAILDEGHDFIYDSTNDGKTFDNYINCLHRKSIVKEDDYFFNICQKEHMIFRYESRSYPRNRTLTLQTKEGRIYIALEITMMKSPDSGKIFIKVWEENVTDELVADMMMTQIIKNEHDYIAYIDLSANKCRFIFGKGQDQNRKNFDVNLKAYFKSSRGFQQFARYFGQEFSSQDGIVNYINERCGEDGSFFHVCELPNGQLKKMFVQTIDRSNLIYYLQCSDVTDILRIERNREKELQEAHYKVMMANRDLQEAVQAEHAKVESILLQTILSVNNALDARDEYTCRHSERVSEYSAEMARRLGWSEKKVENLYNIALVHDIGKIGIPDALLLKRNALTEEEYEQIKKHVEIGSIILKDFTAIEKVSEGALYHHERFDGTGYAYGLIGEKIPIEARIIGIADAVDAMNSTRPYRERQTRDYIIYELKNGRGTQFDPMLVDVMLEMINDNILNPDFEPQNE</sequence>
<dbReference type="PANTHER" id="PTHR45228">
    <property type="entry name" value="CYCLIC DI-GMP PHOSPHODIESTERASE TM_0186-RELATED"/>
    <property type="match status" value="1"/>
</dbReference>
<accession>A0A1F2PJB4</accession>
<dbReference type="AlphaFoldDB" id="A0A1F2PJB4"/>
<dbReference type="Pfam" id="PF13487">
    <property type="entry name" value="HD_5"/>
    <property type="match status" value="1"/>
</dbReference>
<evidence type="ECO:0000259" key="1">
    <source>
        <dbReference type="PROSITE" id="PS51831"/>
    </source>
</evidence>
<dbReference type="InterPro" id="IPR035965">
    <property type="entry name" value="PAS-like_dom_sf"/>
</dbReference>
<keyword evidence="3" id="KW-0378">Hydrolase</keyword>
<evidence type="ECO:0000313" key="4">
    <source>
        <dbReference type="Proteomes" id="UP000176244"/>
    </source>
</evidence>
<dbReference type="Proteomes" id="UP000176244">
    <property type="component" value="Unassembled WGS sequence"/>
</dbReference>
<dbReference type="CDD" id="cd00077">
    <property type="entry name" value="HDc"/>
    <property type="match status" value="1"/>
</dbReference>
<protein>
    <submittedName>
        <fullName evidence="3">Cyclic di-GMP phosphodiesterase response regulator RpfG</fullName>
        <ecNumber evidence="3">3.1.4.52</ecNumber>
    </submittedName>
</protein>
<feature type="domain" description="HD-GYP" evidence="2">
    <location>
        <begin position="559"/>
        <end position="754"/>
    </location>
</feature>
<dbReference type="InterPro" id="IPR037522">
    <property type="entry name" value="HD_GYP_dom"/>
</dbReference>
<evidence type="ECO:0000313" key="3">
    <source>
        <dbReference type="EMBL" id="OFV71438.1"/>
    </source>
</evidence>
<dbReference type="InterPro" id="IPR052020">
    <property type="entry name" value="Cyclic_di-GMP/3'3'-cGAMP_PDE"/>
</dbReference>
<dbReference type="Gene3D" id="3.30.450.20">
    <property type="entry name" value="PAS domain"/>
    <property type="match status" value="1"/>
</dbReference>
<dbReference type="InterPro" id="IPR006674">
    <property type="entry name" value="HD_domain"/>
</dbReference>
<dbReference type="RefSeq" id="WP_070370397.1">
    <property type="nucleotide sequence ID" value="NZ_LKEU01000021.1"/>
</dbReference>
<dbReference type="OrthoDB" id="176203at2"/>
<dbReference type="EMBL" id="LKEU01000021">
    <property type="protein sequence ID" value="OFV71438.1"/>
    <property type="molecule type" value="Genomic_DNA"/>
</dbReference>
<dbReference type="STRING" id="52694.ACWI_10540"/>
<dbReference type="SUPFAM" id="SSF55785">
    <property type="entry name" value="PYP-like sensor domain (PAS domain)"/>
    <property type="match status" value="1"/>
</dbReference>
<dbReference type="PANTHER" id="PTHR45228:SF8">
    <property type="entry name" value="TWO-COMPONENT RESPONSE REGULATOR-RELATED"/>
    <property type="match status" value="1"/>
</dbReference>
<proteinExistence type="predicted"/>
<feature type="domain" description="HD" evidence="1">
    <location>
        <begin position="581"/>
        <end position="703"/>
    </location>
</feature>
<dbReference type="GO" id="GO:0071111">
    <property type="term" value="F:cyclic-guanylate-specific phosphodiesterase activity"/>
    <property type="evidence" value="ECO:0007669"/>
    <property type="project" value="UniProtKB-EC"/>
</dbReference>
<dbReference type="SUPFAM" id="SSF109604">
    <property type="entry name" value="HD-domain/PDEase-like"/>
    <property type="match status" value="1"/>
</dbReference>
<dbReference type="Gene3D" id="1.10.3210.10">
    <property type="entry name" value="Hypothetical protein af1432"/>
    <property type="match status" value="1"/>
</dbReference>
<dbReference type="EC" id="3.1.4.52" evidence="3"/>
<dbReference type="PROSITE" id="PS51831">
    <property type="entry name" value="HD"/>
    <property type="match status" value="1"/>
</dbReference>
<comment type="caution">
    <text evidence="3">The sequence shown here is derived from an EMBL/GenBank/DDBJ whole genome shotgun (WGS) entry which is preliminary data.</text>
</comment>
<reference evidence="3 4" key="1">
    <citation type="submission" date="2015-09" db="EMBL/GenBank/DDBJ databases">
        <title>Genome sequence of Acetobacterium wieringae DSM 1911.</title>
        <authorList>
            <person name="Poehlein A."/>
            <person name="Bengelsdorf F.R."/>
            <person name="Schiel-Bengelsdorf B."/>
            <person name="Duerre P."/>
            <person name="Daniel R."/>
        </authorList>
    </citation>
    <scope>NUCLEOTIDE SEQUENCE [LARGE SCALE GENOMIC DNA]</scope>
    <source>
        <strain evidence="3 4">DSM 1911</strain>
    </source>
</reference>
<name>A0A1F2PJB4_9FIRM</name>
<gene>
    <name evidence="3" type="primary">rpfG_4</name>
    <name evidence="3" type="ORF">ACWI_10540</name>
</gene>